<name>A0A927MI06_9BACL</name>
<organism evidence="3 4">
    <name type="scientific">Sporosarcina limicola</name>
    <dbReference type="NCBI Taxonomy" id="34101"/>
    <lineage>
        <taxon>Bacteria</taxon>
        <taxon>Bacillati</taxon>
        <taxon>Bacillota</taxon>
        <taxon>Bacilli</taxon>
        <taxon>Bacillales</taxon>
        <taxon>Caryophanaceae</taxon>
        <taxon>Sporosarcina</taxon>
    </lineage>
</organism>
<evidence type="ECO:0000256" key="1">
    <source>
        <dbReference type="SAM" id="Coils"/>
    </source>
</evidence>
<dbReference type="EMBL" id="JADBEL010000004">
    <property type="protein sequence ID" value="MBE1554151.1"/>
    <property type="molecule type" value="Genomic_DNA"/>
</dbReference>
<comment type="caution">
    <text evidence="3">The sequence shown here is derived from an EMBL/GenBank/DDBJ whole genome shotgun (WGS) entry which is preliminary data.</text>
</comment>
<evidence type="ECO:0000313" key="4">
    <source>
        <dbReference type="Proteomes" id="UP000658225"/>
    </source>
</evidence>
<evidence type="ECO:0000256" key="2">
    <source>
        <dbReference type="SAM" id="MobiDB-lite"/>
    </source>
</evidence>
<feature type="compositionally biased region" description="Basic and acidic residues" evidence="2">
    <location>
        <begin position="174"/>
        <end position="184"/>
    </location>
</feature>
<reference evidence="3" key="1">
    <citation type="submission" date="2020-10" db="EMBL/GenBank/DDBJ databases">
        <title>Genomic Encyclopedia of Type Strains, Phase IV (KMG-IV): sequencing the most valuable type-strain genomes for metagenomic binning, comparative biology and taxonomic classification.</title>
        <authorList>
            <person name="Goeker M."/>
        </authorList>
    </citation>
    <scope>NUCLEOTIDE SEQUENCE</scope>
    <source>
        <strain evidence="3">DSM 13886</strain>
    </source>
</reference>
<evidence type="ECO:0000313" key="3">
    <source>
        <dbReference type="EMBL" id="MBE1554151.1"/>
    </source>
</evidence>
<accession>A0A927MI06</accession>
<gene>
    <name evidence="3" type="ORF">H4683_001226</name>
</gene>
<dbReference type="RefSeq" id="WP_192597936.1">
    <property type="nucleotide sequence ID" value="NZ_JADBEL010000004.1"/>
</dbReference>
<protein>
    <submittedName>
        <fullName evidence="3">Uncharacterized protein</fullName>
    </submittedName>
</protein>
<keyword evidence="4" id="KW-1185">Reference proteome</keyword>
<sequence>MNKETAHKYIDSDFDENELIALDKEVKQLAKQEQSTQEKIDRLLDLYLDGTWPKEKLDENRAQLDAQLALIRNDLTERKYELIKNNQINCDTVAEFLSVANRFEQLLDESDQQRLIGSLFPSATRDVENDLLILHAFLPQKVKVDLKVAIESIEEMTEHELMERSTTRHKQAQKHLDKRTAAYH</sequence>
<keyword evidence="1" id="KW-0175">Coiled coil</keyword>
<dbReference type="AlphaFoldDB" id="A0A927MI06"/>
<feature type="coiled-coil region" evidence="1">
    <location>
        <begin position="19"/>
        <end position="74"/>
    </location>
</feature>
<dbReference type="Proteomes" id="UP000658225">
    <property type="component" value="Unassembled WGS sequence"/>
</dbReference>
<feature type="region of interest" description="Disordered" evidence="2">
    <location>
        <begin position="161"/>
        <end position="184"/>
    </location>
</feature>
<proteinExistence type="predicted"/>